<proteinExistence type="inferred from homology"/>
<organism evidence="3 4">
    <name type="scientific">Stephania yunnanensis</name>
    <dbReference type="NCBI Taxonomy" id="152371"/>
    <lineage>
        <taxon>Eukaryota</taxon>
        <taxon>Viridiplantae</taxon>
        <taxon>Streptophyta</taxon>
        <taxon>Embryophyta</taxon>
        <taxon>Tracheophyta</taxon>
        <taxon>Spermatophyta</taxon>
        <taxon>Magnoliopsida</taxon>
        <taxon>Ranunculales</taxon>
        <taxon>Menispermaceae</taxon>
        <taxon>Menispermoideae</taxon>
        <taxon>Cissampelideae</taxon>
        <taxon>Stephania</taxon>
    </lineage>
</organism>
<dbReference type="AlphaFoldDB" id="A0AAP0Q8F3"/>
<gene>
    <name evidence="3" type="ORF">Syun_002069</name>
</gene>
<dbReference type="PANTHER" id="PTHR31423">
    <property type="entry name" value="YBAK DOMAIN-CONTAINING PROTEIN"/>
    <property type="match status" value="1"/>
</dbReference>
<evidence type="ECO:0000256" key="1">
    <source>
        <dbReference type="ARBA" id="ARBA00010201"/>
    </source>
</evidence>
<dbReference type="InterPro" id="IPR036754">
    <property type="entry name" value="YbaK/aa-tRNA-synt-asso_dom_sf"/>
</dbReference>
<keyword evidence="4" id="KW-1185">Reference proteome</keyword>
<feature type="domain" description="YbaK/aminoacyl-tRNA synthetase-associated" evidence="2">
    <location>
        <begin position="77"/>
        <end position="127"/>
    </location>
</feature>
<reference evidence="3 4" key="1">
    <citation type="submission" date="2024-01" db="EMBL/GenBank/DDBJ databases">
        <title>Genome assemblies of Stephania.</title>
        <authorList>
            <person name="Yang L."/>
        </authorList>
    </citation>
    <scope>NUCLEOTIDE SEQUENCE [LARGE SCALE GENOMIC DNA]</scope>
    <source>
        <strain evidence="3">YNDBR</strain>
        <tissue evidence="3">Leaf</tissue>
    </source>
</reference>
<name>A0AAP0Q8F3_9MAGN</name>
<dbReference type="Gene3D" id="3.90.960.10">
    <property type="entry name" value="YbaK/aminoacyl-tRNA synthetase-associated domain"/>
    <property type="match status" value="1"/>
</dbReference>
<dbReference type="GO" id="GO:0002161">
    <property type="term" value="F:aminoacyl-tRNA deacylase activity"/>
    <property type="evidence" value="ECO:0007669"/>
    <property type="project" value="InterPro"/>
</dbReference>
<evidence type="ECO:0000259" key="2">
    <source>
        <dbReference type="Pfam" id="PF04073"/>
    </source>
</evidence>
<dbReference type="InterPro" id="IPR040285">
    <property type="entry name" value="ProX/PRXD1"/>
</dbReference>
<dbReference type="EMBL" id="JBBNAF010000001">
    <property type="protein sequence ID" value="KAK9169929.1"/>
    <property type="molecule type" value="Genomic_DNA"/>
</dbReference>
<comment type="caution">
    <text evidence="3">The sequence shown here is derived from an EMBL/GenBank/DDBJ whole genome shotgun (WGS) entry which is preliminary data.</text>
</comment>
<accession>A0AAP0Q8F3</accession>
<dbReference type="SUPFAM" id="SSF55826">
    <property type="entry name" value="YbaK/ProRS associated domain"/>
    <property type="match status" value="1"/>
</dbReference>
<protein>
    <recommendedName>
        <fullName evidence="2">YbaK/aminoacyl-tRNA synthetase-associated domain-containing protein</fullName>
    </recommendedName>
</protein>
<dbReference type="Pfam" id="PF04073">
    <property type="entry name" value="tRNA_edit"/>
    <property type="match status" value="1"/>
</dbReference>
<dbReference type="PANTHER" id="PTHR31423:SF3">
    <property type="entry name" value="PROLYL-TRNA SYNTHETASE ASSOCIATED DOMAIN-CONTAINING PROTEIN 1-RELATED"/>
    <property type="match status" value="1"/>
</dbReference>
<evidence type="ECO:0000313" key="3">
    <source>
        <dbReference type="EMBL" id="KAK9169929.1"/>
    </source>
</evidence>
<evidence type="ECO:0000313" key="4">
    <source>
        <dbReference type="Proteomes" id="UP001420932"/>
    </source>
</evidence>
<comment type="similarity">
    <text evidence="1">Belongs to the PRORSD1 family.</text>
</comment>
<dbReference type="InterPro" id="IPR007214">
    <property type="entry name" value="YbaK/aa-tRNA-synth-assoc-dom"/>
</dbReference>
<dbReference type="Proteomes" id="UP001420932">
    <property type="component" value="Unassembled WGS sequence"/>
</dbReference>
<sequence length="138" mass="15912">MIVVVEGINRISRSLVSLSKQELVDCDKKKNEGNLGMRGIWEFGMRVDMYRMATEWVGAQFRCPKWELNIKFDRYDHPVVLTVEAQVKYVGHIGGGLSKNLFLKDKKQRFYIVSALADTTIDMKGFRIDVHALKPDFN</sequence>